<dbReference type="AlphaFoldDB" id="A0AAD7IN83"/>
<keyword evidence="1" id="KW-0472">Membrane</keyword>
<comment type="caution">
    <text evidence="2">The sequence shown here is derived from an EMBL/GenBank/DDBJ whole genome shotgun (WGS) entry which is preliminary data.</text>
</comment>
<sequence>MSPTALTNGYRLIYALCLLQILVTVATISAYPLTDALARLLELSPATYAATTIGVMHARILHPKAGYSIEKQHRGLQGMGCLWVVLRGSNSFSYPLTPPRIAIHLNTPPSGLSLRREGPTRIRTPDDRIRVLRIDPLFVPRVEMHPARTGRGPPRRDNSRFLLRIPRPQTSCNRAFWDGDGRGAAGWIFRERRETDPGVEGCACRRYYGRVPAIDAQIIGISPWCSRYLVILVSLMSRYFIFVVRRFTRVI</sequence>
<evidence type="ECO:0000313" key="2">
    <source>
        <dbReference type="EMBL" id="KAJ7747009.1"/>
    </source>
</evidence>
<accession>A0AAD7IN83</accession>
<name>A0AAD7IN83_9AGAR</name>
<keyword evidence="3" id="KW-1185">Reference proteome</keyword>
<protein>
    <submittedName>
        <fullName evidence="2">Uncharacterized protein</fullName>
    </submittedName>
</protein>
<evidence type="ECO:0000256" key="1">
    <source>
        <dbReference type="SAM" id="Phobius"/>
    </source>
</evidence>
<proteinExistence type="predicted"/>
<keyword evidence="1" id="KW-0812">Transmembrane</keyword>
<evidence type="ECO:0000313" key="3">
    <source>
        <dbReference type="Proteomes" id="UP001215598"/>
    </source>
</evidence>
<keyword evidence="1" id="KW-1133">Transmembrane helix</keyword>
<gene>
    <name evidence="2" type="ORF">B0H16DRAFT_1555957</name>
</gene>
<dbReference type="Proteomes" id="UP001215598">
    <property type="component" value="Unassembled WGS sequence"/>
</dbReference>
<feature type="transmembrane region" description="Helical" evidence="1">
    <location>
        <begin position="12"/>
        <end position="33"/>
    </location>
</feature>
<dbReference type="EMBL" id="JARKIB010000078">
    <property type="protein sequence ID" value="KAJ7747009.1"/>
    <property type="molecule type" value="Genomic_DNA"/>
</dbReference>
<reference evidence="2" key="1">
    <citation type="submission" date="2023-03" db="EMBL/GenBank/DDBJ databases">
        <title>Massive genome expansion in bonnet fungi (Mycena s.s.) driven by repeated elements and novel gene families across ecological guilds.</title>
        <authorList>
            <consortium name="Lawrence Berkeley National Laboratory"/>
            <person name="Harder C.B."/>
            <person name="Miyauchi S."/>
            <person name="Viragh M."/>
            <person name="Kuo A."/>
            <person name="Thoen E."/>
            <person name="Andreopoulos B."/>
            <person name="Lu D."/>
            <person name="Skrede I."/>
            <person name="Drula E."/>
            <person name="Henrissat B."/>
            <person name="Morin E."/>
            <person name="Kohler A."/>
            <person name="Barry K."/>
            <person name="LaButti K."/>
            <person name="Morin E."/>
            <person name="Salamov A."/>
            <person name="Lipzen A."/>
            <person name="Mereny Z."/>
            <person name="Hegedus B."/>
            <person name="Baldrian P."/>
            <person name="Stursova M."/>
            <person name="Weitz H."/>
            <person name="Taylor A."/>
            <person name="Grigoriev I.V."/>
            <person name="Nagy L.G."/>
            <person name="Martin F."/>
            <person name="Kauserud H."/>
        </authorList>
    </citation>
    <scope>NUCLEOTIDE SEQUENCE</scope>
    <source>
        <strain evidence="2">CBHHK182m</strain>
    </source>
</reference>
<organism evidence="2 3">
    <name type="scientific">Mycena metata</name>
    <dbReference type="NCBI Taxonomy" id="1033252"/>
    <lineage>
        <taxon>Eukaryota</taxon>
        <taxon>Fungi</taxon>
        <taxon>Dikarya</taxon>
        <taxon>Basidiomycota</taxon>
        <taxon>Agaricomycotina</taxon>
        <taxon>Agaricomycetes</taxon>
        <taxon>Agaricomycetidae</taxon>
        <taxon>Agaricales</taxon>
        <taxon>Marasmiineae</taxon>
        <taxon>Mycenaceae</taxon>
        <taxon>Mycena</taxon>
    </lineage>
</organism>